<dbReference type="AlphaFoldDB" id="A0A0K8MEI5"/>
<keyword evidence="5" id="KW-1185">Reference proteome</keyword>
<dbReference type="Proteomes" id="UP000036771">
    <property type="component" value="Unassembled WGS sequence"/>
</dbReference>
<accession>A0A0K8MEI5</accession>
<keyword evidence="1" id="KW-0472">Membrane</keyword>
<dbReference type="InterPro" id="IPR029787">
    <property type="entry name" value="Nucleotide_cyclase"/>
</dbReference>
<feature type="transmembrane region" description="Helical" evidence="1">
    <location>
        <begin position="52"/>
        <end position="78"/>
    </location>
</feature>
<dbReference type="PROSITE" id="PS50883">
    <property type="entry name" value="EAL"/>
    <property type="match status" value="1"/>
</dbReference>
<reference evidence="4 5" key="1">
    <citation type="submission" date="2015-03" db="EMBL/GenBank/DDBJ databases">
        <title>Caedibacter varicaedens, whole genome shotgun sequence.</title>
        <authorList>
            <person name="Suzuki H."/>
            <person name="Dapper A.L."/>
            <person name="Gibson A.K."/>
            <person name="Jackson C."/>
            <person name="Lee H."/>
            <person name="Pejaver V.R."/>
            <person name="Doak T."/>
            <person name="Lynch M."/>
        </authorList>
    </citation>
    <scope>NUCLEOTIDE SEQUENCE [LARGE SCALE GENOMIC DNA]</scope>
</reference>
<proteinExistence type="predicted"/>
<feature type="domain" description="EAL" evidence="2">
    <location>
        <begin position="297"/>
        <end position="550"/>
    </location>
</feature>
<dbReference type="SUPFAM" id="SSF141868">
    <property type="entry name" value="EAL domain-like"/>
    <property type="match status" value="1"/>
</dbReference>
<dbReference type="InterPro" id="IPR035919">
    <property type="entry name" value="EAL_sf"/>
</dbReference>
<comment type="caution">
    <text evidence="4">The sequence shown here is derived from an EMBL/GenBank/DDBJ whole genome shotgun (WGS) entry which is preliminary data.</text>
</comment>
<dbReference type="Gene3D" id="3.30.70.270">
    <property type="match status" value="1"/>
</dbReference>
<feature type="transmembrane region" description="Helical" evidence="1">
    <location>
        <begin position="98"/>
        <end position="119"/>
    </location>
</feature>
<dbReference type="InterPro" id="IPR001633">
    <property type="entry name" value="EAL_dom"/>
</dbReference>
<evidence type="ECO:0000259" key="3">
    <source>
        <dbReference type="PROSITE" id="PS50887"/>
    </source>
</evidence>
<dbReference type="OrthoDB" id="7251575at2"/>
<dbReference type="Gene3D" id="3.20.20.450">
    <property type="entry name" value="EAL domain"/>
    <property type="match status" value="1"/>
</dbReference>
<dbReference type="Pfam" id="PF00990">
    <property type="entry name" value="GGDEF"/>
    <property type="match status" value="1"/>
</dbReference>
<evidence type="ECO:0000259" key="2">
    <source>
        <dbReference type="PROSITE" id="PS50883"/>
    </source>
</evidence>
<keyword evidence="1" id="KW-0812">Transmembrane</keyword>
<dbReference type="InterPro" id="IPR043128">
    <property type="entry name" value="Rev_trsase/Diguanyl_cyclase"/>
</dbReference>
<dbReference type="SMART" id="SM00052">
    <property type="entry name" value="EAL"/>
    <property type="match status" value="1"/>
</dbReference>
<protein>
    <submittedName>
        <fullName evidence="4">Phytochrome-like protein cph2</fullName>
    </submittedName>
</protein>
<dbReference type="STRING" id="1629334.Cva_01297"/>
<dbReference type="PANTHER" id="PTHR33121">
    <property type="entry name" value="CYCLIC DI-GMP PHOSPHODIESTERASE PDEF"/>
    <property type="match status" value="1"/>
</dbReference>
<dbReference type="InterPro" id="IPR050706">
    <property type="entry name" value="Cyclic-di-GMP_PDE-like"/>
</dbReference>
<dbReference type="SMART" id="SM00267">
    <property type="entry name" value="GGDEF"/>
    <property type="match status" value="1"/>
</dbReference>
<name>A0A0K8MEI5_9PROT</name>
<gene>
    <name evidence="4" type="primary">cph2_2</name>
    <name evidence="4" type="ORF">Cva_01297</name>
</gene>
<evidence type="ECO:0000313" key="5">
    <source>
        <dbReference type="Proteomes" id="UP000036771"/>
    </source>
</evidence>
<dbReference type="GO" id="GO:0071111">
    <property type="term" value="F:cyclic-guanylate-specific phosphodiesterase activity"/>
    <property type="evidence" value="ECO:0007669"/>
    <property type="project" value="InterPro"/>
</dbReference>
<feature type="transmembrane region" description="Helical" evidence="1">
    <location>
        <begin position="20"/>
        <end position="40"/>
    </location>
</feature>
<evidence type="ECO:0000313" key="4">
    <source>
        <dbReference type="EMBL" id="GAO98633.1"/>
    </source>
</evidence>
<dbReference type="PROSITE" id="PS50887">
    <property type="entry name" value="GGDEF"/>
    <property type="match status" value="1"/>
</dbReference>
<dbReference type="SUPFAM" id="SSF55073">
    <property type="entry name" value="Nucleotide cyclase"/>
    <property type="match status" value="1"/>
</dbReference>
<keyword evidence="1" id="KW-1133">Transmembrane helix</keyword>
<feature type="domain" description="GGDEF" evidence="3">
    <location>
        <begin position="159"/>
        <end position="289"/>
    </location>
</feature>
<dbReference type="Pfam" id="PF00563">
    <property type="entry name" value="EAL"/>
    <property type="match status" value="1"/>
</dbReference>
<organism evidence="4 5">
    <name type="scientific">Caedimonas varicaedens</name>
    <dbReference type="NCBI Taxonomy" id="1629334"/>
    <lineage>
        <taxon>Bacteria</taxon>
        <taxon>Pseudomonadati</taxon>
        <taxon>Pseudomonadota</taxon>
        <taxon>Alphaproteobacteria</taxon>
        <taxon>Holosporales</taxon>
        <taxon>Caedimonadaceae</taxon>
        <taxon>Caedimonas</taxon>
    </lineage>
</organism>
<sequence length="560" mass="63360">MPDRFNHFAQSFLYPRGLSAIAMIVGLVCLEIACGAFVYVMGGTNFSYLHAFYVPIILAGMVFRMPGGFLAGFLGGMIVGPYMPADVFLHAPQPLASWVLRSFFFCFMGVFSGALSDIFRLYLKNLHLHITTDLITKLPNMAGLKLIWQDQTQQSHGHHHPSVLLIVLNRLREIDKAFGSEATTELLKEVTRRLGELVPLYVKLAYVDYGTFAIVIPHKTVSAVEIREKCRQGLGNRFLIDRIPVFLESHFGDATPQETEDIFSIVRKAKIAVDKSIELSQQSASFEEKDDQQIQRNLKLSHDLSQAIEENQLKLVYQPKLDLKTKSCTGFEALVRWVHPELGMISPGEFIPMIEKTLLINQFTKWLLKTSLSHLQQWFKQGLHLTCALNFSMKNFEDPEIFTDLRTFLKEYEIPSGYLEIEVTETAIATNLEKVADILQSCREEGIKISVDDFGTGQSSMKYLFKLPVDCIKIDQTFIRSMITNSAAEAIVRSAITLGHELNLEVIAEGVETEEEYLKLNDLNCDGGQGFYFARPMPFEMATSWLQSRTVKLKENKAII</sequence>
<dbReference type="CDD" id="cd01948">
    <property type="entry name" value="EAL"/>
    <property type="match status" value="1"/>
</dbReference>
<dbReference type="PANTHER" id="PTHR33121:SF19">
    <property type="entry name" value="CYCLIC DI-GMP PHOSPHODIESTERASE PA2567"/>
    <property type="match status" value="1"/>
</dbReference>
<evidence type="ECO:0000256" key="1">
    <source>
        <dbReference type="SAM" id="Phobius"/>
    </source>
</evidence>
<dbReference type="InterPro" id="IPR000160">
    <property type="entry name" value="GGDEF_dom"/>
</dbReference>
<dbReference type="EMBL" id="BBVC01000074">
    <property type="protein sequence ID" value="GAO98633.1"/>
    <property type="molecule type" value="Genomic_DNA"/>
</dbReference>